<dbReference type="EMBL" id="JAFBMS010000033">
    <property type="protein sequence ID" value="KAG9341745.1"/>
    <property type="molecule type" value="Genomic_DNA"/>
</dbReference>
<proteinExistence type="predicted"/>
<keyword evidence="2" id="KW-1185">Reference proteome</keyword>
<sequence length="105" mass="11664">MGINCNYVPPTPGTLATDYDTACETQGCQSHCKDAKHGVYKLSEVSHSSLKNARMPIAEPTPTSQRFVYTGLPNPLRLHQEQQLCNVSLPPPTRRACRERAKKLI</sequence>
<evidence type="ECO:0000313" key="1">
    <source>
        <dbReference type="EMBL" id="KAG9341745.1"/>
    </source>
</evidence>
<gene>
    <name evidence="1" type="ORF">JZ751_018811</name>
</gene>
<dbReference type="Proteomes" id="UP000824540">
    <property type="component" value="Unassembled WGS sequence"/>
</dbReference>
<name>A0A8T2NMZ9_9TELE</name>
<evidence type="ECO:0000313" key="2">
    <source>
        <dbReference type="Proteomes" id="UP000824540"/>
    </source>
</evidence>
<reference evidence="1" key="1">
    <citation type="thesis" date="2021" institute="BYU ScholarsArchive" country="Provo, UT, USA">
        <title>Applications of and Algorithms for Genome Assembly and Genomic Analyses with an Emphasis on Marine Teleosts.</title>
        <authorList>
            <person name="Pickett B.D."/>
        </authorList>
    </citation>
    <scope>NUCLEOTIDE SEQUENCE</scope>
    <source>
        <strain evidence="1">HI-2016</strain>
    </source>
</reference>
<dbReference type="AlphaFoldDB" id="A0A8T2NMZ9"/>
<organism evidence="1 2">
    <name type="scientific">Albula glossodonta</name>
    <name type="common">roundjaw bonefish</name>
    <dbReference type="NCBI Taxonomy" id="121402"/>
    <lineage>
        <taxon>Eukaryota</taxon>
        <taxon>Metazoa</taxon>
        <taxon>Chordata</taxon>
        <taxon>Craniata</taxon>
        <taxon>Vertebrata</taxon>
        <taxon>Euteleostomi</taxon>
        <taxon>Actinopterygii</taxon>
        <taxon>Neopterygii</taxon>
        <taxon>Teleostei</taxon>
        <taxon>Albuliformes</taxon>
        <taxon>Albulidae</taxon>
        <taxon>Albula</taxon>
    </lineage>
</organism>
<comment type="caution">
    <text evidence="1">The sequence shown here is derived from an EMBL/GenBank/DDBJ whole genome shotgun (WGS) entry which is preliminary data.</text>
</comment>
<accession>A0A8T2NMZ9</accession>
<protein>
    <submittedName>
        <fullName evidence="1">Uncharacterized protein</fullName>
    </submittedName>
</protein>